<sequence length="116" mass="13391">MYVVTSEISDYEVRREFIRIQSDGLAILNSLREVIDFLPLTTEVMQKAADFWADTRQNHVPTTDDKNIDADMIISAHWSILSEAFPGRAVLIATKNIRHLKIFAQENAQEWMNIKI</sequence>
<dbReference type="EMBL" id="JAHHIF010000007">
    <property type="protein sequence ID" value="MBW4544153.1"/>
    <property type="molecule type" value="Genomic_DNA"/>
</dbReference>
<evidence type="ECO:0000313" key="2">
    <source>
        <dbReference type="Proteomes" id="UP000753908"/>
    </source>
</evidence>
<dbReference type="AlphaFoldDB" id="A0A951U8D0"/>
<dbReference type="Proteomes" id="UP000753908">
    <property type="component" value="Unassembled WGS sequence"/>
</dbReference>
<reference evidence="1" key="2">
    <citation type="journal article" date="2022" name="Microbiol. Resour. Announc.">
        <title>Metagenome Sequencing to Explore Phylogenomics of Terrestrial Cyanobacteria.</title>
        <authorList>
            <person name="Ward R.D."/>
            <person name="Stajich J.E."/>
            <person name="Johansen J.R."/>
            <person name="Huntemann M."/>
            <person name="Clum A."/>
            <person name="Foster B."/>
            <person name="Foster B."/>
            <person name="Roux S."/>
            <person name="Palaniappan K."/>
            <person name="Varghese N."/>
            <person name="Mukherjee S."/>
            <person name="Reddy T.B.K."/>
            <person name="Daum C."/>
            <person name="Copeland A."/>
            <person name="Chen I.A."/>
            <person name="Ivanova N.N."/>
            <person name="Kyrpides N.C."/>
            <person name="Shapiro N."/>
            <person name="Eloe-Fadrosh E.A."/>
            <person name="Pietrasiak N."/>
        </authorList>
    </citation>
    <scope>NUCLEOTIDE SEQUENCE</scope>
    <source>
        <strain evidence="1">CPER-KK1</strain>
    </source>
</reference>
<proteinExistence type="predicted"/>
<comment type="caution">
    <text evidence="1">The sequence shown here is derived from an EMBL/GenBank/DDBJ whole genome shotgun (WGS) entry which is preliminary data.</text>
</comment>
<dbReference type="SUPFAM" id="SSF88723">
    <property type="entry name" value="PIN domain-like"/>
    <property type="match status" value="1"/>
</dbReference>
<organism evidence="1 2">
    <name type="scientific">Symplocastrum torsivum CPER-KK1</name>
    <dbReference type="NCBI Taxonomy" id="450513"/>
    <lineage>
        <taxon>Bacteria</taxon>
        <taxon>Bacillati</taxon>
        <taxon>Cyanobacteriota</taxon>
        <taxon>Cyanophyceae</taxon>
        <taxon>Oscillatoriophycideae</taxon>
        <taxon>Oscillatoriales</taxon>
        <taxon>Microcoleaceae</taxon>
        <taxon>Symplocastrum</taxon>
    </lineage>
</organism>
<dbReference type="InterPro" id="IPR029060">
    <property type="entry name" value="PIN-like_dom_sf"/>
</dbReference>
<accession>A0A951U8D0</accession>
<gene>
    <name evidence="1" type="ORF">KME25_06890</name>
</gene>
<dbReference type="Gene3D" id="3.40.50.1010">
    <property type="entry name" value="5'-nuclease"/>
    <property type="match status" value="1"/>
</dbReference>
<name>A0A951U8D0_9CYAN</name>
<reference evidence="1" key="1">
    <citation type="submission" date="2021-05" db="EMBL/GenBank/DDBJ databases">
        <authorList>
            <person name="Pietrasiak N."/>
            <person name="Ward R."/>
            <person name="Stajich J.E."/>
            <person name="Kurbessoian T."/>
        </authorList>
    </citation>
    <scope>NUCLEOTIDE SEQUENCE</scope>
    <source>
        <strain evidence="1">CPER-KK1</strain>
    </source>
</reference>
<evidence type="ECO:0000313" key="1">
    <source>
        <dbReference type="EMBL" id="MBW4544153.1"/>
    </source>
</evidence>
<protein>
    <submittedName>
        <fullName evidence="1">Type II toxin-antitoxin system VapC family toxin</fullName>
    </submittedName>
</protein>